<accession>A0AAE1XHV9</accession>
<evidence type="ECO:0000313" key="2">
    <source>
        <dbReference type="EMBL" id="KAK4412207.1"/>
    </source>
</evidence>
<dbReference type="AlphaFoldDB" id="A0AAE1XHV9"/>
<reference evidence="2" key="1">
    <citation type="submission" date="2020-06" db="EMBL/GenBank/DDBJ databases">
        <authorList>
            <person name="Li T."/>
            <person name="Hu X."/>
            <person name="Zhang T."/>
            <person name="Song X."/>
            <person name="Zhang H."/>
            <person name="Dai N."/>
            <person name="Sheng W."/>
            <person name="Hou X."/>
            <person name="Wei L."/>
        </authorList>
    </citation>
    <scope>NUCLEOTIDE SEQUENCE</scope>
    <source>
        <strain evidence="2">3651</strain>
        <tissue evidence="2">Leaf</tissue>
    </source>
</reference>
<proteinExistence type="predicted"/>
<dbReference type="EMBL" id="JACGWO010000019">
    <property type="protein sequence ID" value="KAK4412207.1"/>
    <property type="molecule type" value="Genomic_DNA"/>
</dbReference>
<sequence length="121" mass="13341">MDGRGSVVPEALELTGPYLFREEIGASKSTVERKILGPSSFSTGFQTQHSYSSNGTQFISLSSIIDKIRFLHFSVRLRWGVFLRLRLKLRSCLLPNHSSPQDLPGGQTSDQDAGAEKDVEG</sequence>
<feature type="region of interest" description="Disordered" evidence="1">
    <location>
        <begin position="96"/>
        <end position="121"/>
    </location>
</feature>
<protein>
    <submittedName>
        <fullName evidence="2">Uncharacterized protein</fullName>
    </submittedName>
</protein>
<evidence type="ECO:0000313" key="3">
    <source>
        <dbReference type="Proteomes" id="UP001293254"/>
    </source>
</evidence>
<keyword evidence="3" id="KW-1185">Reference proteome</keyword>
<organism evidence="2 3">
    <name type="scientific">Sesamum alatum</name>
    <dbReference type="NCBI Taxonomy" id="300844"/>
    <lineage>
        <taxon>Eukaryota</taxon>
        <taxon>Viridiplantae</taxon>
        <taxon>Streptophyta</taxon>
        <taxon>Embryophyta</taxon>
        <taxon>Tracheophyta</taxon>
        <taxon>Spermatophyta</taxon>
        <taxon>Magnoliopsida</taxon>
        <taxon>eudicotyledons</taxon>
        <taxon>Gunneridae</taxon>
        <taxon>Pentapetalae</taxon>
        <taxon>asterids</taxon>
        <taxon>lamiids</taxon>
        <taxon>Lamiales</taxon>
        <taxon>Pedaliaceae</taxon>
        <taxon>Sesamum</taxon>
    </lineage>
</organism>
<feature type="compositionally biased region" description="Polar residues" evidence="1">
    <location>
        <begin position="96"/>
        <end position="111"/>
    </location>
</feature>
<reference evidence="2" key="2">
    <citation type="journal article" date="2024" name="Plant">
        <title>Genomic evolution and insights into agronomic trait innovations of Sesamum species.</title>
        <authorList>
            <person name="Miao H."/>
            <person name="Wang L."/>
            <person name="Qu L."/>
            <person name="Liu H."/>
            <person name="Sun Y."/>
            <person name="Le M."/>
            <person name="Wang Q."/>
            <person name="Wei S."/>
            <person name="Zheng Y."/>
            <person name="Lin W."/>
            <person name="Duan Y."/>
            <person name="Cao H."/>
            <person name="Xiong S."/>
            <person name="Wang X."/>
            <person name="Wei L."/>
            <person name="Li C."/>
            <person name="Ma Q."/>
            <person name="Ju M."/>
            <person name="Zhao R."/>
            <person name="Li G."/>
            <person name="Mu C."/>
            <person name="Tian Q."/>
            <person name="Mei H."/>
            <person name="Zhang T."/>
            <person name="Gao T."/>
            <person name="Zhang H."/>
        </authorList>
    </citation>
    <scope>NUCLEOTIDE SEQUENCE</scope>
    <source>
        <strain evidence="2">3651</strain>
    </source>
</reference>
<gene>
    <name evidence="2" type="ORF">Salat_2966600</name>
</gene>
<evidence type="ECO:0000256" key="1">
    <source>
        <dbReference type="SAM" id="MobiDB-lite"/>
    </source>
</evidence>
<name>A0AAE1XHV9_9LAMI</name>
<dbReference type="Proteomes" id="UP001293254">
    <property type="component" value="Unassembled WGS sequence"/>
</dbReference>
<comment type="caution">
    <text evidence="2">The sequence shown here is derived from an EMBL/GenBank/DDBJ whole genome shotgun (WGS) entry which is preliminary data.</text>
</comment>